<dbReference type="InterPro" id="IPR029058">
    <property type="entry name" value="AB_hydrolase_fold"/>
</dbReference>
<dbReference type="SUPFAM" id="SSF53474">
    <property type="entry name" value="alpha/beta-Hydrolases"/>
    <property type="match status" value="1"/>
</dbReference>
<protein>
    <recommendedName>
        <fullName evidence="3">AB hydrolase-1 domain-containing protein</fullName>
    </recommendedName>
</protein>
<gene>
    <name evidence="1" type="ORF">Pmani_033483</name>
</gene>
<evidence type="ECO:0000313" key="2">
    <source>
        <dbReference type="Proteomes" id="UP001292094"/>
    </source>
</evidence>
<dbReference type="PANTHER" id="PTHR12277">
    <property type="entry name" value="ALPHA/BETA HYDROLASE DOMAIN-CONTAINING PROTEIN"/>
    <property type="match status" value="1"/>
</dbReference>
<sequence>MFAIHSLGFKEEDIIIFGWSIGGYTSTWAAMNYPKIAGLILDASFDDILPLAKYAMPDFLSPSVTLAIKRYFNLRPGAQLVKYHGPVTIVRRTQDDKVTTDQLKLSCNRGNNLLLMLLQSRYPKLFTTISTRVLQHMLAQEPVFIKSIMKEYHVDDNQCSCILDAYITHNGISYPMTIGENMNIHEKTQLLLYLSSKYLLNLNNGHNFQLPHELFRQPWNPLFDK</sequence>
<comment type="caution">
    <text evidence="1">The sequence shown here is derived from an EMBL/GenBank/DDBJ whole genome shotgun (WGS) entry which is preliminary data.</text>
</comment>
<dbReference type="EMBL" id="JAWZYT010004438">
    <property type="protein sequence ID" value="KAK4293852.1"/>
    <property type="molecule type" value="Genomic_DNA"/>
</dbReference>
<dbReference type="GO" id="GO:0047372">
    <property type="term" value="F:monoacylglycerol lipase activity"/>
    <property type="evidence" value="ECO:0007669"/>
    <property type="project" value="TreeGrafter"/>
</dbReference>
<keyword evidence="2" id="KW-1185">Reference proteome</keyword>
<dbReference type="AlphaFoldDB" id="A0AAE1TQC8"/>
<name>A0AAE1TQC8_9EUCA</name>
<proteinExistence type="predicted"/>
<dbReference type="Gene3D" id="3.40.50.1820">
    <property type="entry name" value="alpha/beta hydrolase"/>
    <property type="match status" value="1"/>
</dbReference>
<accession>A0AAE1TQC8</accession>
<dbReference type="PANTHER" id="PTHR12277:SF72">
    <property type="entry name" value="BAT5L PROTEIN"/>
    <property type="match status" value="1"/>
</dbReference>
<dbReference type="GO" id="GO:0004620">
    <property type="term" value="F:phospholipase activity"/>
    <property type="evidence" value="ECO:0007669"/>
    <property type="project" value="TreeGrafter"/>
</dbReference>
<evidence type="ECO:0008006" key="3">
    <source>
        <dbReference type="Google" id="ProtNLM"/>
    </source>
</evidence>
<dbReference type="GO" id="GO:0006660">
    <property type="term" value="P:phosphatidylserine catabolic process"/>
    <property type="evidence" value="ECO:0007669"/>
    <property type="project" value="TreeGrafter"/>
</dbReference>
<reference evidence="1" key="1">
    <citation type="submission" date="2023-11" db="EMBL/GenBank/DDBJ databases">
        <title>Genome assemblies of two species of porcelain crab, Petrolisthes cinctipes and Petrolisthes manimaculis (Anomura: Porcellanidae).</title>
        <authorList>
            <person name="Angst P."/>
        </authorList>
    </citation>
    <scope>NUCLEOTIDE SEQUENCE</scope>
    <source>
        <strain evidence="1">PB745_02</strain>
        <tissue evidence="1">Gill</tissue>
    </source>
</reference>
<dbReference type="GO" id="GO:0012505">
    <property type="term" value="C:endomembrane system"/>
    <property type="evidence" value="ECO:0007669"/>
    <property type="project" value="TreeGrafter"/>
</dbReference>
<evidence type="ECO:0000313" key="1">
    <source>
        <dbReference type="EMBL" id="KAK4293852.1"/>
    </source>
</evidence>
<organism evidence="1 2">
    <name type="scientific">Petrolisthes manimaculis</name>
    <dbReference type="NCBI Taxonomy" id="1843537"/>
    <lineage>
        <taxon>Eukaryota</taxon>
        <taxon>Metazoa</taxon>
        <taxon>Ecdysozoa</taxon>
        <taxon>Arthropoda</taxon>
        <taxon>Crustacea</taxon>
        <taxon>Multicrustacea</taxon>
        <taxon>Malacostraca</taxon>
        <taxon>Eumalacostraca</taxon>
        <taxon>Eucarida</taxon>
        <taxon>Decapoda</taxon>
        <taxon>Pleocyemata</taxon>
        <taxon>Anomura</taxon>
        <taxon>Galatheoidea</taxon>
        <taxon>Porcellanidae</taxon>
        <taxon>Petrolisthes</taxon>
    </lineage>
</organism>
<dbReference type="GO" id="GO:0052651">
    <property type="term" value="P:monoacylglycerol catabolic process"/>
    <property type="evidence" value="ECO:0007669"/>
    <property type="project" value="TreeGrafter"/>
</dbReference>
<dbReference type="Proteomes" id="UP001292094">
    <property type="component" value="Unassembled WGS sequence"/>
</dbReference>